<dbReference type="Proteomes" id="UP000509458">
    <property type="component" value="Chromosome"/>
</dbReference>
<evidence type="ECO:0000313" key="1">
    <source>
        <dbReference type="EMBL" id="CAB9493547.1"/>
    </source>
</evidence>
<gene>
    <name evidence="1" type="ORF">ALFOR1_30467</name>
</gene>
<dbReference type="SUPFAM" id="SSF52540">
    <property type="entry name" value="P-loop containing nucleoside triphosphate hydrolases"/>
    <property type="match status" value="1"/>
</dbReference>
<dbReference type="EMBL" id="LR812090">
    <property type="protein sequence ID" value="CAB9493547.1"/>
    <property type="molecule type" value="Genomic_DNA"/>
</dbReference>
<sequence length="251" mass="28955">MNHSQRFGYLLKNPQLTWIKPRRLFMLSHMRSRSSLLSHILGSNEEIIGYSELSIKYKRAFSLIDQKIALHQDGLKFDSSNILYDKILHKSYDFRRCSDIDKVSCNAIILVRQPVATVKSIVTMGRKRNNLKYSDVDWACEYYSERLNSLAGFAKKLDKFIYLNSDDIVDNTETTLTKLSKALNLKSPLSNEYSSFNKTGKEKSGDTSNNIKMGKIVRTAENSEVEIPEKLAHKMTEQYLDIIELIKKRSL</sequence>
<name>A0A6T9Y2A7_ALTMA</name>
<proteinExistence type="predicted"/>
<evidence type="ECO:0000313" key="2">
    <source>
        <dbReference type="Proteomes" id="UP000509458"/>
    </source>
</evidence>
<dbReference type="AlphaFoldDB" id="A0A6T9Y2A7"/>
<dbReference type="RefSeq" id="WP_179983065.1">
    <property type="nucleotide sequence ID" value="NZ_LR812090.1"/>
</dbReference>
<organism evidence="1 2">
    <name type="scientific">Alteromonas macleodii</name>
    <name type="common">Pseudoalteromonas macleodii</name>
    <dbReference type="NCBI Taxonomy" id="28108"/>
    <lineage>
        <taxon>Bacteria</taxon>
        <taxon>Pseudomonadati</taxon>
        <taxon>Pseudomonadota</taxon>
        <taxon>Gammaproteobacteria</taxon>
        <taxon>Alteromonadales</taxon>
        <taxon>Alteromonadaceae</taxon>
        <taxon>Alteromonas/Salinimonas group</taxon>
        <taxon>Alteromonas</taxon>
    </lineage>
</organism>
<protein>
    <recommendedName>
        <fullName evidence="3">Sulfotransferase family protein</fullName>
    </recommendedName>
</protein>
<dbReference type="InterPro" id="IPR027417">
    <property type="entry name" value="P-loop_NTPase"/>
</dbReference>
<dbReference type="Gene3D" id="3.40.50.300">
    <property type="entry name" value="P-loop containing nucleotide triphosphate hydrolases"/>
    <property type="match status" value="1"/>
</dbReference>
<reference evidence="1 2" key="1">
    <citation type="submission" date="2020-06" db="EMBL/GenBank/DDBJ databases">
        <authorList>
            <person name="Duchaud E."/>
        </authorList>
    </citation>
    <scope>NUCLEOTIDE SEQUENCE [LARGE SCALE GENOMIC DNA]</scope>
    <source>
        <strain evidence="1">Alteromonas fortis</strain>
    </source>
</reference>
<accession>A0A6T9Y2A7</accession>
<evidence type="ECO:0008006" key="3">
    <source>
        <dbReference type="Google" id="ProtNLM"/>
    </source>
</evidence>